<evidence type="ECO:0000313" key="1">
    <source>
        <dbReference type="EMBL" id="QHI70220.1"/>
    </source>
</evidence>
<accession>A0A6P1M6L3</accession>
<dbReference type="Proteomes" id="UP000464954">
    <property type="component" value="Chromosome"/>
</dbReference>
<dbReference type="AlphaFoldDB" id="A0A6P1M6L3"/>
<dbReference type="RefSeq" id="WP_160629398.1">
    <property type="nucleotide sequence ID" value="NZ_CP047593.1"/>
</dbReference>
<evidence type="ECO:0000313" key="2">
    <source>
        <dbReference type="Proteomes" id="UP000464954"/>
    </source>
</evidence>
<proteinExistence type="predicted"/>
<sequence length="122" mass="14108">MARFYKPGIFHGMSKGQAVGFLVLMGFVLFVALRIFTPPTEVVQRISSPDGSREARLMLVYYYSDPGYKIATRSGLLWHTRLYMPEYKDGSAAKREALLRWSDDSKQLFFEINGKLIWSDRF</sequence>
<dbReference type="KEGG" id="taer:GT409_12475"/>
<dbReference type="EMBL" id="CP047593">
    <property type="protein sequence ID" value="QHI70220.1"/>
    <property type="molecule type" value="Genomic_DNA"/>
</dbReference>
<keyword evidence="2" id="KW-1185">Reference proteome</keyword>
<reference evidence="1 2" key="1">
    <citation type="submission" date="2020-01" db="EMBL/GenBank/DDBJ databases">
        <title>Ponticoccus aerotolerans gen. nov., sp. nov., an anaerobic bacterium and proposal of Ponticoccusceae fam. nov., Ponticoccusles ord. nov. and Ponticoccuse classis nov. in the phylum Kiritimatiellaeota.</title>
        <authorList>
            <person name="Zhou L.Y."/>
            <person name="Du Z.J."/>
        </authorList>
    </citation>
    <scope>NUCLEOTIDE SEQUENCE [LARGE SCALE GENOMIC DNA]</scope>
    <source>
        <strain evidence="1 2">S-5007</strain>
    </source>
</reference>
<protein>
    <submittedName>
        <fullName evidence="1">Uncharacterized protein</fullName>
    </submittedName>
</protein>
<name>A0A6P1M6L3_9BACT</name>
<gene>
    <name evidence="1" type="ORF">GT409_12475</name>
</gene>
<organism evidence="1 2">
    <name type="scientific">Tichowtungia aerotolerans</name>
    <dbReference type="NCBI Taxonomy" id="2697043"/>
    <lineage>
        <taxon>Bacteria</taxon>
        <taxon>Pseudomonadati</taxon>
        <taxon>Kiritimatiellota</taxon>
        <taxon>Tichowtungiia</taxon>
        <taxon>Tichowtungiales</taxon>
        <taxon>Tichowtungiaceae</taxon>
        <taxon>Tichowtungia</taxon>
    </lineage>
</organism>